<proteinExistence type="predicted"/>
<dbReference type="AlphaFoldDB" id="A0A6J4MQJ2"/>
<protein>
    <submittedName>
        <fullName evidence="1">Uncharacterized protein</fullName>
    </submittedName>
</protein>
<reference evidence="1" key="1">
    <citation type="submission" date="2020-02" db="EMBL/GenBank/DDBJ databases">
        <authorList>
            <person name="Meier V. D."/>
        </authorList>
    </citation>
    <scope>NUCLEOTIDE SEQUENCE</scope>
    <source>
        <strain evidence="1">AVDCRST_MAG68</strain>
    </source>
</reference>
<accession>A0A6J4MQJ2</accession>
<sequence>MGVKLRKSTAEPRRAGGVEAWARPAGSAKVKAAKILTPAIRRNPCRACGAGMERLLRISVPPCEASLPLTPSSGAA</sequence>
<organism evidence="1">
    <name type="scientific">uncultured Gemmatimonadota bacterium</name>
    <dbReference type="NCBI Taxonomy" id="203437"/>
    <lineage>
        <taxon>Bacteria</taxon>
        <taxon>Pseudomonadati</taxon>
        <taxon>Gemmatimonadota</taxon>
        <taxon>environmental samples</taxon>
    </lineage>
</organism>
<name>A0A6J4MQJ2_9BACT</name>
<evidence type="ECO:0000313" key="1">
    <source>
        <dbReference type="EMBL" id="CAA9366012.1"/>
    </source>
</evidence>
<gene>
    <name evidence="1" type="ORF">AVDCRST_MAG68-4859</name>
</gene>
<dbReference type="EMBL" id="CADCTW010000218">
    <property type="protein sequence ID" value="CAA9366012.1"/>
    <property type="molecule type" value="Genomic_DNA"/>
</dbReference>